<keyword evidence="1" id="KW-0808">Transferase</keyword>
<evidence type="ECO:0000313" key="2">
    <source>
        <dbReference type="Proteomes" id="UP001289374"/>
    </source>
</evidence>
<accession>A0AAE1TCI8</accession>
<dbReference type="EMBL" id="JACGWL010000016">
    <property type="protein sequence ID" value="KAK4384887.1"/>
    <property type="molecule type" value="Genomic_DNA"/>
</dbReference>
<keyword evidence="1" id="KW-0418">Kinase</keyword>
<comment type="caution">
    <text evidence="1">The sequence shown here is derived from an EMBL/GenBank/DDBJ whole genome shotgun (WGS) entry which is preliminary data.</text>
</comment>
<dbReference type="SUPFAM" id="SSF56112">
    <property type="entry name" value="Protein kinase-like (PK-like)"/>
    <property type="match status" value="1"/>
</dbReference>
<name>A0AAE1TCI8_9LAMI</name>
<reference evidence="1" key="2">
    <citation type="journal article" date="2024" name="Plant">
        <title>Genomic evolution and insights into agronomic trait innovations of Sesamum species.</title>
        <authorList>
            <person name="Miao H."/>
            <person name="Wang L."/>
            <person name="Qu L."/>
            <person name="Liu H."/>
            <person name="Sun Y."/>
            <person name="Le M."/>
            <person name="Wang Q."/>
            <person name="Wei S."/>
            <person name="Zheng Y."/>
            <person name="Lin W."/>
            <person name="Duan Y."/>
            <person name="Cao H."/>
            <person name="Xiong S."/>
            <person name="Wang X."/>
            <person name="Wei L."/>
            <person name="Li C."/>
            <person name="Ma Q."/>
            <person name="Ju M."/>
            <person name="Zhao R."/>
            <person name="Li G."/>
            <person name="Mu C."/>
            <person name="Tian Q."/>
            <person name="Mei H."/>
            <person name="Zhang T."/>
            <person name="Gao T."/>
            <person name="Zhang H."/>
        </authorList>
    </citation>
    <scope>NUCLEOTIDE SEQUENCE</scope>
    <source>
        <strain evidence="1">K16</strain>
    </source>
</reference>
<sequence>MSKNYDNWERLVAAVLRRELLWQICHEHSRTPSLISSVSSDFSSSFSLTSPHSSTFANPEDGIFMSEQRYPPLQVSANDRASVTSGKAGSGLVHLHRKWRGKFSHGNIKASNIFLNSDQYGCISDTTVTTSPTSNYDPPEVLATKKTSEASDVYTTIFFLLPSSSFFHGL</sequence>
<dbReference type="AlphaFoldDB" id="A0AAE1TCI8"/>
<gene>
    <name evidence="1" type="ORF">Sango_2612700</name>
</gene>
<evidence type="ECO:0000313" key="1">
    <source>
        <dbReference type="EMBL" id="KAK4384887.1"/>
    </source>
</evidence>
<keyword evidence="2" id="KW-1185">Reference proteome</keyword>
<dbReference type="InterPro" id="IPR011009">
    <property type="entry name" value="Kinase-like_dom_sf"/>
</dbReference>
<dbReference type="Proteomes" id="UP001289374">
    <property type="component" value="Unassembled WGS sequence"/>
</dbReference>
<reference evidence="1" key="1">
    <citation type="submission" date="2020-06" db="EMBL/GenBank/DDBJ databases">
        <authorList>
            <person name="Li T."/>
            <person name="Hu X."/>
            <person name="Zhang T."/>
            <person name="Song X."/>
            <person name="Zhang H."/>
            <person name="Dai N."/>
            <person name="Sheng W."/>
            <person name="Hou X."/>
            <person name="Wei L."/>
        </authorList>
    </citation>
    <scope>NUCLEOTIDE SEQUENCE</scope>
    <source>
        <strain evidence="1">K16</strain>
        <tissue evidence="1">Leaf</tissue>
    </source>
</reference>
<dbReference type="Gene3D" id="1.10.510.10">
    <property type="entry name" value="Transferase(Phosphotransferase) domain 1"/>
    <property type="match status" value="1"/>
</dbReference>
<keyword evidence="1" id="KW-0675">Receptor</keyword>
<proteinExistence type="predicted"/>
<organism evidence="1 2">
    <name type="scientific">Sesamum angolense</name>
    <dbReference type="NCBI Taxonomy" id="2727404"/>
    <lineage>
        <taxon>Eukaryota</taxon>
        <taxon>Viridiplantae</taxon>
        <taxon>Streptophyta</taxon>
        <taxon>Embryophyta</taxon>
        <taxon>Tracheophyta</taxon>
        <taxon>Spermatophyta</taxon>
        <taxon>Magnoliopsida</taxon>
        <taxon>eudicotyledons</taxon>
        <taxon>Gunneridae</taxon>
        <taxon>Pentapetalae</taxon>
        <taxon>asterids</taxon>
        <taxon>lamiids</taxon>
        <taxon>Lamiales</taxon>
        <taxon>Pedaliaceae</taxon>
        <taxon>Sesamum</taxon>
    </lineage>
</organism>
<dbReference type="GO" id="GO:0016301">
    <property type="term" value="F:kinase activity"/>
    <property type="evidence" value="ECO:0007669"/>
    <property type="project" value="UniProtKB-KW"/>
</dbReference>
<protein>
    <submittedName>
        <fullName evidence="1">Inactive receptor-like protein kinase</fullName>
    </submittedName>
</protein>